<name>D4U1Z4_9ACTO</name>
<dbReference type="PATRIC" id="fig|649742.3.peg.2028"/>
<sequence>MPCLSRAYNERMAELGFSTYVFIERIATNAAALHPFPEHNVALVRDALADAGFDITLLGPDAPEVGEGVYFQSEPFGDEVMGLLADALTLRGIGAYAYALVDSSLGGDLADIALFTRVGDVFPRHGRHILMTRMYIQRTLSGAGNKAVTWAFGSPTDLEEANRLLSEKFDTEPVTDPRGMAAIEIRHPEFAAGTAEPMVLLDEIFQVLGAAGFEGITMCNDPGQPAQG</sequence>
<dbReference type="AlphaFoldDB" id="D4U1Z4"/>
<reference evidence="1 2" key="1">
    <citation type="submission" date="2009-10" db="EMBL/GenBank/DDBJ databases">
        <authorList>
            <person name="Weinstock G."/>
            <person name="Sodergren E."/>
            <person name="Clifton S."/>
            <person name="Fulton L."/>
            <person name="Fulton B."/>
            <person name="Courtney L."/>
            <person name="Fronick C."/>
            <person name="Harrison M."/>
            <person name="Strong C."/>
            <person name="Farmer C."/>
            <person name="Delahaunty K."/>
            <person name="Markovic C."/>
            <person name="Hall O."/>
            <person name="Minx P."/>
            <person name="Tomlinson C."/>
            <person name="Mitreva M."/>
            <person name="Nelson J."/>
            <person name="Hou S."/>
            <person name="Wollam A."/>
            <person name="Pepin K.H."/>
            <person name="Johnson M."/>
            <person name="Bhonagiri V."/>
            <person name="Nash W.E."/>
            <person name="Warren W."/>
            <person name="Chinwalla A."/>
            <person name="Mardis E.R."/>
            <person name="Wilson R.K."/>
        </authorList>
    </citation>
    <scope>NUCLEOTIDE SEQUENCE [LARGE SCALE GENOMIC DNA]</scope>
    <source>
        <strain evidence="1 2">F0309</strain>
    </source>
</reference>
<protein>
    <submittedName>
        <fullName evidence="1">Uncharacterized protein</fullName>
    </submittedName>
</protein>
<dbReference type="Proteomes" id="UP000003150">
    <property type="component" value="Unassembled WGS sequence"/>
</dbReference>
<comment type="caution">
    <text evidence="1">The sequence shown here is derived from an EMBL/GenBank/DDBJ whole genome shotgun (WGS) entry which is preliminary data.</text>
</comment>
<organism evidence="1 2">
    <name type="scientific">Schaalia odontolytica F0309</name>
    <dbReference type="NCBI Taxonomy" id="649742"/>
    <lineage>
        <taxon>Bacteria</taxon>
        <taxon>Bacillati</taxon>
        <taxon>Actinomycetota</taxon>
        <taxon>Actinomycetes</taxon>
        <taxon>Actinomycetales</taxon>
        <taxon>Actinomycetaceae</taxon>
        <taxon>Schaalia</taxon>
    </lineage>
</organism>
<evidence type="ECO:0000313" key="1">
    <source>
        <dbReference type="EMBL" id="EFF78833.1"/>
    </source>
</evidence>
<evidence type="ECO:0000313" key="2">
    <source>
        <dbReference type="Proteomes" id="UP000003150"/>
    </source>
</evidence>
<dbReference type="EMBL" id="ACYT02000083">
    <property type="protein sequence ID" value="EFF78833.1"/>
    <property type="molecule type" value="Genomic_DNA"/>
</dbReference>
<dbReference type="HOGENOM" id="CLU_1292147_0_0_11"/>
<proteinExistence type="predicted"/>
<accession>D4U1Z4</accession>
<gene>
    <name evidence="1" type="ORF">HMPREF0970_02247</name>
</gene>